<evidence type="ECO:0000313" key="3">
    <source>
        <dbReference type="Proteomes" id="UP000006362"/>
    </source>
</evidence>
<organism evidence="2 3">
    <name type="scientific">Thermovibrio ammonificans (strain DSM 15698 / JCM 12110 / HB-1)</name>
    <dbReference type="NCBI Taxonomy" id="648996"/>
    <lineage>
        <taxon>Bacteria</taxon>
        <taxon>Pseudomonadati</taxon>
        <taxon>Aquificota</taxon>
        <taxon>Aquificia</taxon>
        <taxon>Desulfurobacteriales</taxon>
        <taxon>Desulfurobacteriaceae</taxon>
        <taxon>Thermovibrio</taxon>
    </lineage>
</organism>
<dbReference type="Proteomes" id="UP000006362">
    <property type="component" value="Chromosome"/>
</dbReference>
<sequence>MDGRELRRDNYCFVCGPENPKGMHLKFEKRPDGVYARFSLPKYYQGYDGVIHGGIITLLLDEAMAYLQTYHERFLTGRLTVRFHKPLLVGEEVEVRAWIEKERGRTKVTKAVMEKTSGEKVAEAEALMFVVREKE</sequence>
<dbReference type="PANTHER" id="PTHR47260:SF1">
    <property type="entry name" value="UPF0644 PROTEIN PB2B4.06"/>
    <property type="match status" value="1"/>
</dbReference>
<dbReference type="GO" id="GO:0016790">
    <property type="term" value="F:thiolester hydrolase activity"/>
    <property type="evidence" value="ECO:0007669"/>
    <property type="project" value="UniProtKB-ARBA"/>
</dbReference>
<dbReference type="RefSeq" id="WP_013537817.1">
    <property type="nucleotide sequence ID" value="NC_014926.1"/>
</dbReference>
<dbReference type="SUPFAM" id="SSF54637">
    <property type="entry name" value="Thioesterase/thiol ester dehydrase-isomerase"/>
    <property type="match status" value="1"/>
</dbReference>
<dbReference type="OrthoDB" id="9792301at2"/>
<dbReference type="AlphaFoldDB" id="E8T2D6"/>
<feature type="domain" description="Thioesterase" evidence="1">
    <location>
        <begin position="49"/>
        <end position="121"/>
    </location>
</feature>
<dbReference type="PANTHER" id="PTHR47260">
    <property type="entry name" value="UPF0644 PROTEIN PB2B4.06"/>
    <property type="match status" value="1"/>
</dbReference>
<dbReference type="Pfam" id="PF03061">
    <property type="entry name" value="4HBT"/>
    <property type="match status" value="1"/>
</dbReference>
<dbReference type="eggNOG" id="COG2050">
    <property type="taxonomic scope" value="Bacteria"/>
</dbReference>
<keyword evidence="3" id="KW-1185">Reference proteome</keyword>
<gene>
    <name evidence="2" type="ordered locus">Theam_1064</name>
</gene>
<protein>
    <submittedName>
        <fullName evidence="2">Thioesterase superfamily protein</fullName>
    </submittedName>
</protein>
<evidence type="ECO:0000313" key="2">
    <source>
        <dbReference type="EMBL" id="ADU97031.1"/>
    </source>
</evidence>
<dbReference type="Gene3D" id="3.10.129.10">
    <property type="entry name" value="Hotdog Thioesterase"/>
    <property type="match status" value="1"/>
</dbReference>
<dbReference type="HOGENOM" id="CLU_089876_6_2_0"/>
<dbReference type="InterPro" id="IPR029069">
    <property type="entry name" value="HotDog_dom_sf"/>
</dbReference>
<proteinExistence type="predicted"/>
<dbReference type="CDD" id="cd03443">
    <property type="entry name" value="PaaI_thioesterase"/>
    <property type="match status" value="1"/>
</dbReference>
<dbReference type="EMBL" id="CP002444">
    <property type="protein sequence ID" value="ADU97031.1"/>
    <property type="molecule type" value="Genomic_DNA"/>
</dbReference>
<dbReference type="InterPro" id="IPR052061">
    <property type="entry name" value="PTE-AB_protein"/>
</dbReference>
<dbReference type="KEGG" id="tam:Theam_1064"/>
<evidence type="ECO:0000259" key="1">
    <source>
        <dbReference type="Pfam" id="PF03061"/>
    </source>
</evidence>
<accession>E8T2D6</accession>
<reference evidence="2" key="1">
    <citation type="submission" date="2011-01" db="EMBL/GenBank/DDBJ databases">
        <title>Complete sequence of chromosome of Thermovibrio ammonificans HB-1.</title>
        <authorList>
            <consortium name="US DOE Joint Genome Institute"/>
            <person name="Lucas S."/>
            <person name="Copeland A."/>
            <person name="Lapidus A."/>
            <person name="Cheng J.-F."/>
            <person name="Goodwin L."/>
            <person name="Pitluck S."/>
            <person name="Davenport K."/>
            <person name="Detter J.C."/>
            <person name="Han C."/>
            <person name="Tapia R."/>
            <person name="Land M."/>
            <person name="Hauser L."/>
            <person name="Kyrpides N."/>
            <person name="Ivanova N."/>
            <person name="Ovchinnikova G."/>
            <person name="Vetriani C."/>
            <person name="Woyke T."/>
        </authorList>
    </citation>
    <scope>NUCLEOTIDE SEQUENCE [LARGE SCALE GENOMIC DNA]</scope>
    <source>
        <strain evidence="2">HB-1</strain>
    </source>
</reference>
<name>E8T2D6_THEA1</name>
<dbReference type="STRING" id="648996.Theam_1064"/>
<dbReference type="InterPro" id="IPR006683">
    <property type="entry name" value="Thioestr_dom"/>
</dbReference>